<dbReference type="RefSeq" id="WP_120719277.1">
    <property type="nucleotide sequence ID" value="NZ_RBCK01000006.1"/>
</dbReference>
<dbReference type="InterPro" id="IPR013321">
    <property type="entry name" value="Arc_rbn_hlx_hlx"/>
</dbReference>
<evidence type="ECO:0000313" key="1">
    <source>
        <dbReference type="EMBL" id="RKN70705.1"/>
    </source>
</evidence>
<organism evidence="1 2">
    <name type="scientific">Streptococcus chosunensis</name>
    <dbReference type="NCBI Taxonomy" id="2707003"/>
    <lineage>
        <taxon>Bacteria</taxon>
        <taxon>Bacillati</taxon>
        <taxon>Bacillota</taxon>
        <taxon>Bacilli</taxon>
        <taxon>Lactobacillales</taxon>
        <taxon>Streptococcaceae</taxon>
        <taxon>Streptococcus</taxon>
        <taxon>Streptococcus mitis group</taxon>
    </lineage>
</organism>
<reference evidence="1 2" key="1">
    <citation type="submission" date="2018-09" db="EMBL/GenBank/DDBJ databases">
        <title>Draft genome sequence of Streptococcus sp. KCOM 1699 (=ChDC B353).</title>
        <authorList>
            <person name="Kook J.-K."/>
            <person name="Park S.-N."/>
            <person name="Lim Y.K."/>
        </authorList>
    </citation>
    <scope>NUCLEOTIDE SEQUENCE [LARGE SCALE GENOMIC DNA]</scope>
    <source>
        <strain evidence="1 2">ChDC B353</strain>
    </source>
</reference>
<dbReference type="GO" id="GO:0006355">
    <property type="term" value="P:regulation of DNA-templated transcription"/>
    <property type="evidence" value="ECO:0007669"/>
    <property type="project" value="InterPro"/>
</dbReference>
<proteinExistence type="predicted"/>
<dbReference type="Proteomes" id="UP000280509">
    <property type="component" value="Unassembled WGS sequence"/>
</dbReference>
<gene>
    <name evidence="1" type="ORF">D7D54_09235</name>
</gene>
<keyword evidence="2" id="KW-1185">Reference proteome</keyword>
<name>A0A3B0BBP3_9STRE</name>
<protein>
    <submittedName>
        <fullName evidence="1">Antitoxin</fullName>
    </submittedName>
</protein>
<comment type="caution">
    <text evidence="1">The sequence shown here is derived from an EMBL/GenBank/DDBJ whole genome shotgun (WGS) entry which is preliminary data.</text>
</comment>
<dbReference type="EMBL" id="RBCK01000006">
    <property type="protein sequence ID" value="RKN70705.1"/>
    <property type="molecule type" value="Genomic_DNA"/>
</dbReference>
<dbReference type="Gene3D" id="1.10.1220.10">
    <property type="entry name" value="Met repressor-like"/>
    <property type="match status" value="1"/>
</dbReference>
<sequence length="94" mass="10763">MNTVALRNVSFKTEPDIVDEATKVFRKKGYSLSKGLSLFLKTVAVEEDVNLPSADELEKEMLFKKLQAEINQSVADMEKGIYFTKEDLVKRYEL</sequence>
<dbReference type="AlphaFoldDB" id="A0A3B0BBP3"/>
<accession>A0A3B0BBP3</accession>
<evidence type="ECO:0000313" key="2">
    <source>
        <dbReference type="Proteomes" id="UP000280509"/>
    </source>
</evidence>